<evidence type="ECO:0000259" key="7">
    <source>
        <dbReference type="PROSITE" id="PS51445"/>
    </source>
</evidence>
<keyword evidence="2" id="KW-0042">Antenna complex</keyword>
<dbReference type="RefSeq" id="WP_244349083.1">
    <property type="nucleotide sequence ID" value="NZ_JAFIRA010000004.1"/>
</dbReference>
<dbReference type="InterPro" id="IPR016470">
    <property type="entry name" value="Phycobilisome"/>
</dbReference>
<evidence type="ECO:0000256" key="1">
    <source>
        <dbReference type="ARBA" id="ARBA00004308"/>
    </source>
</evidence>
<comment type="subcellular location">
    <subcellularLocation>
        <location evidence="1">Endomembrane system</location>
    </subcellularLocation>
</comment>
<protein>
    <submittedName>
        <fullName evidence="8">Phycobilisome rod-core linker polypeptide</fullName>
    </submittedName>
</protein>
<proteinExistence type="inferred from homology"/>
<dbReference type="InterPro" id="IPR001297">
    <property type="entry name" value="PBS_linker_dom"/>
</dbReference>
<keyword evidence="4" id="KW-0793">Thylakoid</keyword>
<evidence type="ECO:0000313" key="8">
    <source>
        <dbReference type="EMBL" id="MCJ2541873.1"/>
    </source>
</evidence>
<reference evidence="8" key="1">
    <citation type="submission" date="2021-02" db="EMBL/GenBank/DDBJ databases">
        <title>The CRISPR/cas machinery reduction and long-range gene transfer in the hot spring cyanobacterium Synechococcus.</title>
        <authorList>
            <person name="Dvorak P."/>
            <person name="Jahodarova E."/>
            <person name="Hasler P."/>
            <person name="Poulickova A."/>
        </authorList>
    </citation>
    <scope>NUCLEOTIDE SEQUENCE</scope>
    <source>
        <strain evidence="8">Rupite</strain>
    </source>
</reference>
<dbReference type="Gene3D" id="1.10.3130.20">
    <property type="entry name" value="Phycobilisome linker domain"/>
    <property type="match status" value="1"/>
</dbReference>
<evidence type="ECO:0000313" key="9">
    <source>
        <dbReference type="Proteomes" id="UP000830835"/>
    </source>
</evidence>
<organism evidence="8 9">
    <name type="scientific">Thermostichus vulcanus str. 'Rupite'</name>
    <dbReference type="NCBI Taxonomy" id="2813851"/>
    <lineage>
        <taxon>Bacteria</taxon>
        <taxon>Bacillati</taxon>
        <taxon>Cyanobacteriota</taxon>
        <taxon>Cyanophyceae</taxon>
        <taxon>Thermostichales</taxon>
        <taxon>Thermostichaceae</taxon>
        <taxon>Thermostichus</taxon>
    </lineage>
</organism>
<feature type="domain" description="PBS-linker" evidence="7">
    <location>
        <begin position="11"/>
        <end position="186"/>
    </location>
</feature>
<dbReference type="InterPro" id="IPR038255">
    <property type="entry name" value="PBS_linker_sf"/>
</dbReference>
<name>A0ABT0C7V3_THEVL</name>
<accession>A0ABT0C7V3</accession>
<dbReference type="Proteomes" id="UP000830835">
    <property type="component" value="Unassembled WGS sequence"/>
</dbReference>
<sequence>MSLPLLADRPTTQNERVTRYFVPSDETPPVYRPDDPTGVDNIIRAAYRQIFSEHLMLESFRQKALESQLRNGAISVKEFVRGLGKSEVYRDLVMIPNDNYRFIEVTFQRFLGRATYSQQERIKYSIIIATQGLNGFIDAVVDSEEYNTAFGDDVVPYQRRRLSERPANLVTPRYGARWRDVSGVKRSTREVVRTYRLTRPPKPGEPENFLNMARMLNPKPAPRQNISVFDLKIPDMTTSRR</sequence>
<dbReference type="EMBL" id="JAFIRA010000004">
    <property type="protein sequence ID" value="MCJ2541873.1"/>
    <property type="molecule type" value="Genomic_DNA"/>
</dbReference>
<evidence type="ECO:0000256" key="6">
    <source>
        <dbReference type="PROSITE-ProRule" id="PRU00775"/>
    </source>
</evidence>
<comment type="caution">
    <text evidence="8">The sequence shown here is derived from an EMBL/GenBank/DDBJ whole genome shotgun (WGS) entry which is preliminary data.</text>
</comment>
<gene>
    <name evidence="8" type="ORF">JX360_02955</name>
</gene>
<evidence type="ECO:0000256" key="5">
    <source>
        <dbReference type="ARBA" id="ARBA00023136"/>
    </source>
</evidence>
<comment type="similarity">
    <text evidence="6">Belongs to the phycobilisome linker protein family.</text>
</comment>
<evidence type="ECO:0000256" key="2">
    <source>
        <dbReference type="ARBA" id="ARBA00022549"/>
    </source>
</evidence>
<evidence type="ECO:0000256" key="4">
    <source>
        <dbReference type="ARBA" id="ARBA00023078"/>
    </source>
</evidence>
<keyword evidence="3 6" id="KW-0605">Phycobilisome</keyword>
<dbReference type="PIRSF" id="PIRSF005898">
    <property type="entry name" value="Phycobilisome_CpeC/CpcI"/>
    <property type="match status" value="1"/>
</dbReference>
<keyword evidence="5" id="KW-0472">Membrane</keyword>
<dbReference type="Pfam" id="PF00427">
    <property type="entry name" value="PBS_linker_poly"/>
    <property type="match status" value="1"/>
</dbReference>
<evidence type="ECO:0000256" key="3">
    <source>
        <dbReference type="ARBA" id="ARBA00022738"/>
    </source>
</evidence>
<dbReference type="PROSITE" id="PS51445">
    <property type="entry name" value="PBS_LINKER"/>
    <property type="match status" value="1"/>
</dbReference>
<dbReference type="PANTHER" id="PTHR34011">
    <property type="entry name" value="PHYCOBILISOME 32.1 KDA LINKER POLYPEPTIDE, PHYCOCYANIN-ASSOCIATED, ROD 2-RELATED"/>
    <property type="match status" value="1"/>
</dbReference>
<keyword evidence="9" id="KW-1185">Reference proteome</keyword>